<dbReference type="Pfam" id="PF00753">
    <property type="entry name" value="Lactamase_B"/>
    <property type="match status" value="1"/>
</dbReference>
<dbReference type="SUPFAM" id="SSF56281">
    <property type="entry name" value="Metallo-hydrolase/oxidoreductase"/>
    <property type="match status" value="1"/>
</dbReference>
<name>A0A7S8C390_9HYPH</name>
<dbReference type="GO" id="GO:0016787">
    <property type="term" value="F:hydrolase activity"/>
    <property type="evidence" value="ECO:0007669"/>
    <property type="project" value="UniProtKB-KW"/>
</dbReference>
<accession>A0A7S8C390</accession>
<keyword evidence="3" id="KW-1185">Reference proteome</keyword>
<dbReference type="RefSeq" id="WP_213163795.1">
    <property type="nucleotide sequence ID" value="NZ_CP058214.1"/>
</dbReference>
<proteinExistence type="predicted"/>
<reference evidence="2 3" key="1">
    <citation type="submission" date="2020-06" db="EMBL/GenBank/DDBJ databases">
        <title>Genome sequence of 2 isolates from Red Sea Mangroves.</title>
        <authorList>
            <person name="Sefrji F."/>
            <person name="Michoud G."/>
            <person name="Merlino G."/>
            <person name="Daffonchio D."/>
        </authorList>
    </citation>
    <scope>NUCLEOTIDE SEQUENCE [LARGE SCALE GENOMIC DNA]</scope>
    <source>
        <strain evidence="2 3">R1DC25</strain>
    </source>
</reference>
<dbReference type="KEGG" id="kmn:HW532_07490"/>
<dbReference type="Proteomes" id="UP000593594">
    <property type="component" value="Chromosome"/>
</dbReference>
<dbReference type="Gene3D" id="3.60.15.10">
    <property type="entry name" value="Ribonuclease Z/Hydroxyacylglutathione hydrolase-like"/>
    <property type="match status" value="1"/>
</dbReference>
<organism evidence="2 3">
    <name type="scientific">Kaustia mangrovi</name>
    <dbReference type="NCBI Taxonomy" id="2593653"/>
    <lineage>
        <taxon>Bacteria</taxon>
        <taxon>Pseudomonadati</taxon>
        <taxon>Pseudomonadota</taxon>
        <taxon>Alphaproteobacteria</taxon>
        <taxon>Hyphomicrobiales</taxon>
        <taxon>Parvibaculaceae</taxon>
        <taxon>Kaustia</taxon>
    </lineage>
</organism>
<evidence type="ECO:0000259" key="1">
    <source>
        <dbReference type="SMART" id="SM00849"/>
    </source>
</evidence>
<dbReference type="AlphaFoldDB" id="A0A7S8C390"/>
<dbReference type="SMART" id="SM00849">
    <property type="entry name" value="Lactamase_B"/>
    <property type="match status" value="1"/>
</dbReference>
<keyword evidence="2" id="KW-0378">Hydrolase</keyword>
<dbReference type="InterPro" id="IPR036866">
    <property type="entry name" value="RibonucZ/Hydroxyglut_hydro"/>
</dbReference>
<dbReference type="PANTHER" id="PTHR42773">
    <property type="entry name" value="METALLO-BETA-LACTAMASE-RELATED"/>
    <property type="match status" value="1"/>
</dbReference>
<protein>
    <submittedName>
        <fullName evidence="2">MBL fold metallo-hydrolase</fullName>
    </submittedName>
</protein>
<sequence>MRELYPDLWQTTPEHPLTAFPHSTCNAYLLLRETGNLLFYCTGREAIGESNEQADFDRIADLGGVDRIVLGHWHEATPSLKEIKDRFGAKIVAHARDAAPIERQSGVAPETTFWDRHMLAGDVEAIPTPGHTVGSACYLYRSPHGKTYLFTGDTIWPARGSWTSATFEDDKEQSAHRASLDVLATLRPDVVLSAISPDNTWAEISPDEWAAATNAAKARLA</sequence>
<evidence type="ECO:0000313" key="3">
    <source>
        <dbReference type="Proteomes" id="UP000593594"/>
    </source>
</evidence>
<dbReference type="InterPro" id="IPR001279">
    <property type="entry name" value="Metallo-B-lactamas"/>
</dbReference>
<feature type="domain" description="Metallo-beta-lactamase" evidence="1">
    <location>
        <begin position="24"/>
        <end position="195"/>
    </location>
</feature>
<dbReference type="EMBL" id="CP058214">
    <property type="protein sequence ID" value="QPC42561.1"/>
    <property type="molecule type" value="Genomic_DNA"/>
</dbReference>
<gene>
    <name evidence="2" type="ORF">HW532_07490</name>
</gene>
<dbReference type="PANTHER" id="PTHR42773:SF1">
    <property type="entry name" value="METALLO-BETA-LACTAMASE FAMILY PROTEIN"/>
    <property type="match status" value="1"/>
</dbReference>
<evidence type="ECO:0000313" key="2">
    <source>
        <dbReference type="EMBL" id="QPC42561.1"/>
    </source>
</evidence>